<feature type="compositionally biased region" description="Basic and acidic residues" evidence="5">
    <location>
        <begin position="395"/>
        <end position="409"/>
    </location>
</feature>
<dbReference type="InterPro" id="IPR006565">
    <property type="entry name" value="BTP"/>
</dbReference>
<dbReference type="HOGENOM" id="CLU_020640_0_0_1"/>
<feature type="region of interest" description="Disordered" evidence="5">
    <location>
        <begin position="382"/>
        <end position="422"/>
    </location>
</feature>
<feature type="compositionally biased region" description="Pro residues" evidence="5">
    <location>
        <begin position="382"/>
        <end position="392"/>
    </location>
</feature>
<feature type="domain" description="Bromodomain associated" evidence="6">
    <location>
        <begin position="2"/>
        <end position="78"/>
    </location>
</feature>
<dbReference type="Proteomes" id="UP000030669">
    <property type="component" value="Unassembled WGS sequence"/>
</dbReference>
<evidence type="ECO:0000256" key="3">
    <source>
        <dbReference type="ARBA" id="ARBA00023163"/>
    </source>
</evidence>
<keyword evidence="3" id="KW-0804">Transcription</keyword>
<evidence type="ECO:0000256" key="5">
    <source>
        <dbReference type="SAM" id="MobiDB-lite"/>
    </source>
</evidence>
<dbReference type="InterPro" id="IPR009072">
    <property type="entry name" value="Histone-fold"/>
</dbReference>
<organism evidence="7 8">
    <name type="scientific">Gloeophyllum trabeum (strain ATCC 11539 / FP-39264 / Madison 617)</name>
    <name type="common">Brown rot fungus</name>
    <dbReference type="NCBI Taxonomy" id="670483"/>
    <lineage>
        <taxon>Eukaryota</taxon>
        <taxon>Fungi</taxon>
        <taxon>Dikarya</taxon>
        <taxon>Basidiomycota</taxon>
        <taxon>Agaricomycotina</taxon>
        <taxon>Agaricomycetes</taxon>
        <taxon>Gloeophyllales</taxon>
        <taxon>Gloeophyllaceae</taxon>
        <taxon>Gloeophyllum</taxon>
    </lineage>
</organism>
<evidence type="ECO:0000256" key="1">
    <source>
        <dbReference type="ARBA" id="ARBA00004123"/>
    </source>
</evidence>
<dbReference type="STRING" id="670483.S7Q8T5"/>
<dbReference type="GO" id="GO:0005634">
    <property type="term" value="C:nucleus"/>
    <property type="evidence" value="ECO:0007669"/>
    <property type="project" value="UniProtKB-SubCell"/>
</dbReference>
<dbReference type="OMA" id="SESCAKY"/>
<dbReference type="Gene3D" id="1.10.20.10">
    <property type="entry name" value="Histone, subunit A"/>
    <property type="match status" value="1"/>
</dbReference>
<feature type="region of interest" description="Disordered" evidence="5">
    <location>
        <begin position="474"/>
        <end position="510"/>
    </location>
</feature>
<dbReference type="Pfam" id="PF07524">
    <property type="entry name" value="Bromo_TP"/>
    <property type="match status" value="1"/>
</dbReference>
<dbReference type="GO" id="GO:0046982">
    <property type="term" value="F:protein heterodimerization activity"/>
    <property type="evidence" value="ECO:0007669"/>
    <property type="project" value="InterPro"/>
</dbReference>
<evidence type="ECO:0000313" key="7">
    <source>
        <dbReference type="EMBL" id="EPQ55838.1"/>
    </source>
</evidence>
<dbReference type="OrthoDB" id="436852at2759"/>
<keyword evidence="8" id="KW-1185">Reference proteome</keyword>
<evidence type="ECO:0000256" key="2">
    <source>
        <dbReference type="ARBA" id="ARBA00023015"/>
    </source>
</evidence>
<evidence type="ECO:0000256" key="4">
    <source>
        <dbReference type="ARBA" id="ARBA00023242"/>
    </source>
</evidence>
<feature type="compositionally biased region" description="Low complexity" evidence="5">
    <location>
        <begin position="258"/>
        <end position="269"/>
    </location>
</feature>
<protein>
    <recommendedName>
        <fullName evidence="6">Bromodomain associated domain-containing protein</fullName>
    </recommendedName>
</protein>
<comment type="subcellular location">
    <subcellularLocation>
        <location evidence="1">Nucleus</location>
    </subcellularLocation>
</comment>
<proteinExistence type="predicted"/>
<keyword evidence="4" id="KW-0539">Nucleus</keyword>
<keyword evidence="2" id="KW-0805">Transcription regulation</keyword>
<feature type="compositionally biased region" description="Acidic residues" evidence="5">
    <location>
        <begin position="138"/>
        <end position="152"/>
    </location>
</feature>
<dbReference type="eggNOG" id="ENOG502SDD1">
    <property type="taxonomic scope" value="Eukaryota"/>
</dbReference>
<dbReference type="RefSeq" id="XP_007865868.1">
    <property type="nucleotide sequence ID" value="XM_007867677.1"/>
</dbReference>
<gene>
    <name evidence="7" type="ORF">GLOTRDRAFT_76055</name>
</gene>
<name>S7Q8T5_GLOTA</name>
<dbReference type="EMBL" id="KB469301">
    <property type="protein sequence ID" value="EPQ55838.1"/>
    <property type="molecule type" value="Genomic_DNA"/>
</dbReference>
<dbReference type="GeneID" id="19308567"/>
<evidence type="ECO:0000259" key="6">
    <source>
        <dbReference type="SMART" id="SM00576"/>
    </source>
</evidence>
<feature type="region of interest" description="Disordered" evidence="5">
    <location>
        <begin position="537"/>
        <end position="562"/>
    </location>
</feature>
<feature type="region of interest" description="Disordered" evidence="5">
    <location>
        <begin position="136"/>
        <end position="310"/>
    </location>
</feature>
<dbReference type="AlphaFoldDB" id="S7Q8T5"/>
<dbReference type="KEGG" id="gtr:GLOTRDRAFT_76055"/>
<feature type="compositionally biased region" description="Basic and acidic residues" evidence="5">
    <location>
        <begin position="490"/>
        <end position="507"/>
    </location>
</feature>
<reference evidence="7 8" key="1">
    <citation type="journal article" date="2012" name="Science">
        <title>The Paleozoic origin of enzymatic lignin decomposition reconstructed from 31 fungal genomes.</title>
        <authorList>
            <person name="Floudas D."/>
            <person name="Binder M."/>
            <person name="Riley R."/>
            <person name="Barry K."/>
            <person name="Blanchette R.A."/>
            <person name="Henrissat B."/>
            <person name="Martinez A.T."/>
            <person name="Otillar R."/>
            <person name="Spatafora J.W."/>
            <person name="Yadav J.S."/>
            <person name="Aerts A."/>
            <person name="Benoit I."/>
            <person name="Boyd A."/>
            <person name="Carlson A."/>
            <person name="Copeland A."/>
            <person name="Coutinho P.M."/>
            <person name="de Vries R.P."/>
            <person name="Ferreira P."/>
            <person name="Findley K."/>
            <person name="Foster B."/>
            <person name="Gaskell J."/>
            <person name="Glotzer D."/>
            <person name="Gorecki P."/>
            <person name="Heitman J."/>
            <person name="Hesse C."/>
            <person name="Hori C."/>
            <person name="Igarashi K."/>
            <person name="Jurgens J.A."/>
            <person name="Kallen N."/>
            <person name="Kersten P."/>
            <person name="Kohler A."/>
            <person name="Kuees U."/>
            <person name="Kumar T.K.A."/>
            <person name="Kuo A."/>
            <person name="LaButti K."/>
            <person name="Larrondo L.F."/>
            <person name="Lindquist E."/>
            <person name="Ling A."/>
            <person name="Lombard V."/>
            <person name="Lucas S."/>
            <person name="Lundell T."/>
            <person name="Martin R."/>
            <person name="McLaughlin D.J."/>
            <person name="Morgenstern I."/>
            <person name="Morin E."/>
            <person name="Murat C."/>
            <person name="Nagy L.G."/>
            <person name="Nolan M."/>
            <person name="Ohm R.A."/>
            <person name="Patyshakuliyeva A."/>
            <person name="Rokas A."/>
            <person name="Ruiz-Duenas F.J."/>
            <person name="Sabat G."/>
            <person name="Salamov A."/>
            <person name="Samejima M."/>
            <person name="Schmutz J."/>
            <person name="Slot J.C."/>
            <person name="St John F."/>
            <person name="Stenlid J."/>
            <person name="Sun H."/>
            <person name="Sun S."/>
            <person name="Syed K."/>
            <person name="Tsang A."/>
            <person name="Wiebenga A."/>
            <person name="Young D."/>
            <person name="Pisabarro A."/>
            <person name="Eastwood D.C."/>
            <person name="Martin F."/>
            <person name="Cullen D."/>
            <person name="Grigoriev I.V."/>
            <person name="Hibbett D.S."/>
        </authorList>
    </citation>
    <scope>NUCLEOTIDE SEQUENCE [LARGE SCALE GENOMIC DNA]</scope>
    <source>
        <strain evidence="7 8">ATCC 11539</strain>
    </source>
</reference>
<accession>S7Q8T5</accession>
<dbReference type="SMART" id="SM00576">
    <property type="entry name" value="BTP"/>
    <property type="match status" value="1"/>
</dbReference>
<evidence type="ECO:0000313" key="8">
    <source>
        <dbReference type="Proteomes" id="UP000030669"/>
    </source>
</evidence>
<sequence length="562" mass="61118">MDVSTHKLLESATIRTLHGQNFSRSSTEATHVLTDLLSRYLTVLSQSCKKYAEQAGRLNLTVRDAGCALEEMGTSIEELRDYCGSEGKELGRYGVQTRNRLEDLKEYKAVLSEGLRQEYDAIPLVYAPVPEGLSLSEGESEELDEESAESGDEQVTPEAQVNPVLNEDETEATQKDESLSAPSGPRRPSSPPLPLSPVSNPASPPARKRQRMMDWDPPEYVPDFLPPFPGELHPPSREPSPRPAAESATAGAEPLPTPLTQPLTSASSSDYLTPVPYSESSLSSVPEWHLPKPPSSPGLETSHSRPFVLPTPQIQPTLLAAYHHILTHPPPPTTGGGNPSKHKVALALIAENQRRPRWDPPDTLYASVQPCPPRVAAIMPTYPVPINAPPTPTEGKGDKTPDPNKEKKSGLPSAPPKPVAPTERIAPMISQQSSRIPELARQILPSSVYTRTTRLTHPPVLMKGTQKLTYGPGMNAPWNSMAAPTPAGGKAKDKDKDKEPEEKDEAPKVLPDARFYATWDYEPKVFWDPIRGIPKRARQGSIQVGGSNAHGGSRGTKRAHGD</sequence>